<dbReference type="EMBL" id="JAGMUX010000005">
    <property type="protein sequence ID" value="KAH7259346.1"/>
    <property type="molecule type" value="Genomic_DNA"/>
</dbReference>
<sequence length="238" mass="27713">MSSREYPAWFGRIQGLMQDRIARGQGDRYGDDPEYPFEPQDFDEDLSDCSNDSEESCFPEKGCKYDKYDNCSAHDADDQSSESSGLSDFSNASTTELMYYAMKEDREDRKIELKKQRTLLLCDVPNKIHRIRRPEDYDPWLNYSGRRGPVEGHVYLYPSTKFHKLKADGGRRTIDVQFFHDHFLILKIHRDLVFSNQGIEPPKEAPEIFTYYGIAEGYKPPGDRRKEKAKRRLSASPQ</sequence>
<protein>
    <submittedName>
        <fullName evidence="2">Uncharacterized protein</fullName>
    </submittedName>
</protein>
<accession>A0A9P9KJG1</accession>
<feature type="compositionally biased region" description="Basic and acidic residues" evidence="1">
    <location>
        <begin position="21"/>
        <end position="31"/>
    </location>
</feature>
<evidence type="ECO:0000313" key="3">
    <source>
        <dbReference type="Proteomes" id="UP000720189"/>
    </source>
</evidence>
<dbReference type="AlphaFoldDB" id="A0A9P9KJG1"/>
<dbReference type="Proteomes" id="UP000720189">
    <property type="component" value="Unassembled WGS sequence"/>
</dbReference>
<feature type="compositionally biased region" description="Acidic residues" evidence="1">
    <location>
        <begin position="32"/>
        <end position="56"/>
    </location>
</feature>
<feature type="compositionally biased region" description="Basic residues" evidence="1">
    <location>
        <begin position="227"/>
        <end position="238"/>
    </location>
</feature>
<dbReference type="GeneID" id="70229046"/>
<keyword evidence="3" id="KW-1185">Reference proteome</keyword>
<evidence type="ECO:0000313" key="2">
    <source>
        <dbReference type="EMBL" id="KAH7259346.1"/>
    </source>
</evidence>
<name>A0A9P9KJG1_FUSRE</name>
<evidence type="ECO:0000256" key="1">
    <source>
        <dbReference type="SAM" id="MobiDB-lite"/>
    </source>
</evidence>
<comment type="caution">
    <text evidence="2">The sequence shown here is derived from an EMBL/GenBank/DDBJ whole genome shotgun (WGS) entry which is preliminary data.</text>
</comment>
<organism evidence="2 3">
    <name type="scientific">Fusarium redolens</name>
    <dbReference type="NCBI Taxonomy" id="48865"/>
    <lineage>
        <taxon>Eukaryota</taxon>
        <taxon>Fungi</taxon>
        <taxon>Dikarya</taxon>
        <taxon>Ascomycota</taxon>
        <taxon>Pezizomycotina</taxon>
        <taxon>Sordariomycetes</taxon>
        <taxon>Hypocreomycetidae</taxon>
        <taxon>Hypocreales</taxon>
        <taxon>Nectriaceae</taxon>
        <taxon>Fusarium</taxon>
        <taxon>Fusarium redolens species complex</taxon>
    </lineage>
</organism>
<proteinExistence type="predicted"/>
<reference evidence="2" key="1">
    <citation type="journal article" date="2021" name="Nat. Commun.">
        <title>Genetic determinants of endophytism in the Arabidopsis root mycobiome.</title>
        <authorList>
            <person name="Mesny F."/>
            <person name="Miyauchi S."/>
            <person name="Thiergart T."/>
            <person name="Pickel B."/>
            <person name="Atanasova L."/>
            <person name="Karlsson M."/>
            <person name="Huettel B."/>
            <person name="Barry K.W."/>
            <person name="Haridas S."/>
            <person name="Chen C."/>
            <person name="Bauer D."/>
            <person name="Andreopoulos W."/>
            <person name="Pangilinan J."/>
            <person name="LaButti K."/>
            <person name="Riley R."/>
            <person name="Lipzen A."/>
            <person name="Clum A."/>
            <person name="Drula E."/>
            <person name="Henrissat B."/>
            <person name="Kohler A."/>
            <person name="Grigoriev I.V."/>
            <person name="Martin F.M."/>
            <person name="Hacquard S."/>
        </authorList>
    </citation>
    <scope>NUCLEOTIDE SEQUENCE</scope>
    <source>
        <strain evidence="2">MPI-CAGE-AT-0023</strain>
    </source>
</reference>
<feature type="region of interest" description="Disordered" evidence="1">
    <location>
        <begin position="215"/>
        <end position="238"/>
    </location>
</feature>
<dbReference type="RefSeq" id="XP_046052054.1">
    <property type="nucleotide sequence ID" value="XM_046199092.1"/>
</dbReference>
<feature type="region of interest" description="Disordered" evidence="1">
    <location>
        <begin position="21"/>
        <end position="56"/>
    </location>
</feature>
<gene>
    <name evidence="2" type="ORF">BKA55DRAFT_687643</name>
</gene>
<dbReference type="OrthoDB" id="4508730at2759"/>